<dbReference type="Pfam" id="PF00196">
    <property type="entry name" value="GerE"/>
    <property type="match status" value="1"/>
</dbReference>
<dbReference type="RefSeq" id="WP_152172907.1">
    <property type="nucleotide sequence ID" value="NZ_CP045096.1"/>
</dbReference>
<dbReference type="GO" id="GO:0003677">
    <property type="term" value="F:DNA binding"/>
    <property type="evidence" value="ECO:0007669"/>
    <property type="project" value="UniProtKB-KW"/>
</dbReference>
<accession>A0A5P8KGB8</accession>
<dbReference type="AlphaFoldDB" id="A0A5P8KGB8"/>
<dbReference type="EMBL" id="CP045096">
    <property type="protein sequence ID" value="QFR01580.1"/>
    <property type="molecule type" value="Genomic_DNA"/>
</dbReference>
<dbReference type="PANTHER" id="PTHR43214">
    <property type="entry name" value="TWO-COMPONENT RESPONSE REGULATOR"/>
    <property type="match status" value="1"/>
</dbReference>
<dbReference type="InterPro" id="IPR000792">
    <property type="entry name" value="Tscrpt_reg_LuxR_C"/>
</dbReference>
<gene>
    <name evidence="3" type="ORF">F9278_41455</name>
</gene>
<keyword evidence="4" id="KW-1185">Reference proteome</keyword>
<dbReference type="GO" id="GO:0006355">
    <property type="term" value="P:regulation of DNA-templated transcription"/>
    <property type="evidence" value="ECO:0007669"/>
    <property type="project" value="InterPro"/>
</dbReference>
<dbReference type="InterPro" id="IPR028939">
    <property type="entry name" value="P5C_Rdtase_cat_N"/>
</dbReference>
<evidence type="ECO:0000256" key="1">
    <source>
        <dbReference type="ARBA" id="ARBA00023125"/>
    </source>
</evidence>
<evidence type="ECO:0000313" key="3">
    <source>
        <dbReference type="EMBL" id="QFR01580.1"/>
    </source>
</evidence>
<dbReference type="PRINTS" id="PR00038">
    <property type="entry name" value="HTHLUXR"/>
</dbReference>
<protein>
    <submittedName>
        <fullName evidence="3">NADP oxidoreductase</fullName>
    </submittedName>
</protein>
<dbReference type="InterPro" id="IPR036291">
    <property type="entry name" value="NAD(P)-bd_dom_sf"/>
</dbReference>
<dbReference type="PROSITE" id="PS50043">
    <property type="entry name" value="HTH_LUXR_2"/>
    <property type="match status" value="1"/>
</dbReference>
<dbReference type="Gene3D" id="1.10.10.10">
    <property type="entry name" value="Winged helix-like DNA-binding domain superfamily/Winged helix DNA-binding domain"/>
    <property type="match status" value="1"/>
</dbReference>
<dbReference type="CDD" id="cd06170">
    <property type="entry name" value="LuxR_C_like"/>
    <property type="match status" value="1"/>
</dbReference>
<reference evidence="3 4" key="1">
    <citation type="submission" date="2019-10" db="EMBL/GenBank/DDBJ databases">
        <title>Streptomyces sp. strain GY16 isolated from leaves of Broussonetia papyrifera.</title>
        <authorList>
            <person name="Mo P."/>
        </authorList>
    </citation>
    <scope>NUCLEOTIDE SEQUENCE [LARGE SCALE GENOMIC DNA]</scope>
    <source>
        <strain evidence="3 4">GY16</strain>
    </source>
</reference>
<evidence type="ECO:0000313" key="4">
    <source>
        <dbReference type="Proteomes" id="UP000327294"/>
    </source>
</evidence>
<evidence type="ECO:0000259" key="2">
    <source>
        <dbReference type="PROSITE" id="PS50043"/>
    </source>
</evidence>
<dbReference type="KEGG" id="sphv:F9278_41455"/>
<dbReference type="Proteomes" id="UP000327294">
    <property type="component" value="Chromosome"/>
</dbReference>
<feature type="domain" description="HTH luxR-type" evidence="2">
    <location>
        <begin position="229"/>
        <end position="294"/>
    </location>
</feature>
<dbReference type="Pfam" id="PF03807">
    <property type="entry name" value="F420_oxidored"/>
    <property type="match status" value="1"/>
</dbReference>
<dbReference type="SMART" id="SM00421">
    <property type="entry name" value="HTH_LUXR"/>
    <property type="match status" value="1"/>
</dbReference>
<dbReference type="InterPro" id="IPR016032">
    <property type="entry name" value="Sig_transdc_resp-reg_C-effctor"/>
</dbReference>
<dbReference type="InterPro" id="IPR036388">
    <property type="entry name" value="WH-like_DNA-bd_sf"/>
</dbReference>
<name>A0A5P8KGB8_9ACTN</name>
<sequence>MIQPPTLGIIGCGRAGSALARLAVAADLNVVVSNSRDPGSLAALVAELGAHARAATSCQAARFGDMVALAVPLNAYDRLPAPELRGKTVVDLMNYYPERHGRIAELDSGEEATSSRLVQNHLVDSRVVRVFSDIDFRLLQPDPRRGPADRSTLPIAGDDAEAKAEVTRLLGLLGYHALDVGTFESSRALAALAIATEQARAVTRVMAERLDVIAPGAPGYVNWPAASWSASTRICLAPQEQRIMALAAAGRSVTEMAREMYLSEKTVRNYLSRIYRKLGVRTRTEAVLRWLGRTDSPTAVAPARMCG</sequence>
<organism evidence="3 4">
    <name type="scientific">Streptomyces phaeolivaceus</name>
    <dbReference type="NCBI Taxonomy" id="2653200"/>
    <lineage>
        <taxon>Bacteria</taxon>
        <taxon>Bacillati</taxon>
        <taxon>Actinomycetota</taxon>
        <taxon>Actinomycetes</taxon>
        <taxon>Kitasatosporales</taxon>
        <taxon>Streptomycetaceae</taxon>
        <taxon>Streptomyces</taxon>
    </lineage>
</organism>
<dbReference type="InterPro" id="IPR039420">
    <property type="entry name" value="WalR-like"/>
</dbReference>
<dbReference type="SUPFAM" id="SSF51735">
    <property type="entry name" value="NAD(P)-binding Rossmann-fold domains"/>
    <property type="match status" value="1"/>
</dbReference>
<dbReference type="SUPFAM" id="SSF46894">
    <property type="entry name" value="C-terminal effector domain of the bipartite response regulators"/>
    <property type="match status" value="1"/>
</dbReference>
<keyword evidence="1" id="KW-0238">DNA-binding</keyword>
<dbReference type="Gene3D" id="3.40.50.720">
    <property type="entry name" value="NAD(P)-binding Rossmann-like Domain"/>
    <property type="match status" value="1"/>
</dbReference>
<proteinExistence type="predicted"/>